<proteinExistence type="predicted"/>
<feature type="transmembrane region" description="Helical" evidence="2">
    <location>
        <begin position="7"/>
        <end position="29"/>
    </location>
</feature>
<evidence type="ECO:0000313" key="4">
    <source>
        <dbReference type="Proteomes" id="UP001267638"/>
    </source>
</evidence>
<keyword evidence="2" id="KW-0812">Transmembrane</keyword>
<feature type="compositionally biased region" description="Low complexity" evidence="1">
    <location>
        <begin position="169"/>
        <end position="191"/>
    </location>
</feature>
<keyword evidence="2" id="KW-0472">Membrane</keyword>
<feature type="compositionally biased region" description="Pro residues" evidence="1">
    <location>
        <begin position="80"/>
        <end position="109"/>
    </location>
</feature>
<feature type="compositionally biased region" description="Low complexity" evidence="1">
    <location>
        <begin position="142"/>
        <end position="161"/>
    </location>
</feature>
<comment type="caution">
    <text evidence="3">The sequence shown here is derived from an EMBL/GenBank/DDBJ whole genome shotgun (WGS) entry which is preliminary data.</text>
</comment>
<organism evidence="3 4">
    <name type="scientific">Sphingobium xenophagum</name>
    <dbReference type="NCBI Taxonomy" id="121428"/>
    <lineage>
        <taxon>Bacteria</taxon>
        <taxon>Pseudomonadati</taxon>
        <taxon>Pseudomonadota</taxon>
        <taxon>Alphaproteobacteria</taxon>
        <taxon>Sphingomonadales</taxon>
        <taxon>Sphingomonadaceae</taxon>
        <taxon>Sphingobium</taxon>
    </lineage>
</organism>
<evidence type="ECO:0000256" key="2">
    <source>
        <dbReference type="SAM" id="Phobius"/>
    </source>
</evidence>
<reference evidence="3 4" key="1">
    <citation type="submission" date="2023-07" db="EMBL/GenBank/DDBJ databases">
        <title>Sorghum-associated microbial communities from plants grown in Nebraska, USA.</title>
        <authorList>
            <person name="Schachtman D."/>
        </authorList>
    </citation>
    <scope>NUCLEOTIDE SEQUENCE [LARGE SCALE GENOMIC DNA]</scope>
    <source>
        <strain evidence="3 4">4256</strain>
    </source>
</reference>
<feature type="compositionally biased region" description="Basic and acidic residues" evidence="1">
    <location>
        <begin position="113"/>
        <end position="131"/>
    </location>
</feature>
<evidence type="ECO:0008006" key="5">
    <source>
        <dbReference type="Google" id="ProtNLM"/>
    </source>
</evidence>
<protein>
    <recommendedName>
        <fullName evidence="5">Cell envelope biogenesis protein TolA</fullName>
    </recommendedName>
</protein>
<feature type="region of interest" description="Disordered" evidence="1">
    <location>
        <begin position="54"/>
        <end position="243"/>
    </location>
</feature>
<evidence type="ECO:0000313" key="3">
    <source>
        <dbReference type="EMBL" id="MDR7155114.1"/>
    </source>
</evidence>
<sequence>MERAEKIGLGVATAGHVLLFGLLSAGFLATPNPLKLKTPPMEVSMVDEVALQSTAPQISTAPPPPSIAPEQGPTQDAAPAPEPEPAPVPAPPQPAPPQPAPPKPQPKPAPSKEVAKPAPEKPAPAKKEVAKAKPKPAPEKPTPAAKSTPAKPTPAKTAPAKAKADAKPTKPAAAASAKPSTKPATKADAPARASGQGKADKPKGSLLGKDFLKGIDTNADAPRRPPAPAPAAAMGPAQKSALDAELRRQLKPHWRPPSGADADQLVTLLEVRLDRNGAVIGTPQIIDQLGVNASNRPQAQLHAERAIQAVKLASPFRNMPPEFYDQWKWLRPLRFDARLNR</sequence>
<gene>
    <name evidence="3" type="ORF">J2W40_001936</name>
</gene>
<evidence type="ECO:0000256" key="1">
    <source>
        <dbReference type="SAM" id="MobiDB-lite"/>
    </source>
</evidence>
<keyword evidence="4" id="KW-1185">Reference proteome</keyword>
<accession>A0ABU1X0Z6</accession>
<dbReference type="Gene3D" id="3.30.1150.10">
    <property type="match status" value="1"/>
</dbReference>
<keyword evidence="2" id="KW-1133">Transmembrane helix</keyword>
<dbReference type="RefSeq" id="WP_310224010.1">
    <property type="nucleotide sequence ID" value="NZ_JAVDWV010000008.1"/>
</dbReference>
<name>A0ABU1X0Z6_SPHXE</name>
<dbReference type="EMBL" id="JAVDWV010000008">
    <property type="protein sequence ID" value="MDR7155114.1"/>
    <property type="molecule type" value="Genomic_DNA"/>
</dbReference>
<dbReference type="Proteomes" id="UP001267638">
    <property type="component" value="Unassembled WGS sequence"/>
</dbReference>